<name>A0A1G5I7A6_9BACL</name>
<dbReference type="Pfam" id="PF06605">
    <property type="entry name" value="Prophage_tail"/>
    <property type="match status" value="1"/>
</dbReference>
<dbReference type="InterPro" id="IPR057796">
    <property type="entry name" value="YOMG-like_N"/>
</dbReference>
<evidence type="ECO:0000259" key="2">
    <source>
        <dbReference type="Pfam" id="PF06605"/>
    </source>
</evidence>
<feature type="domain" description="YOMG-like N-terminal" evidence="3">
    <location>
        <begin position="18"/>
        <end position="106"/>
    </location>
</feature>
<feature type="coiled-coil region" evidence="1">
    <location>
        <begin position="287"/>
        <end position="321"/>
    </location>
</feature>
<sequence>MPGIIDYMKRPMQPQYFLAKPNREIISKLSEICHDSLSIRLNDISELSFSLPYHVDIAHVLHKNKNVELIKERYLIKMVQGAHIEWFTINSLEDDLGDSDMLNVRCYSLARELADKRINRYLAESYHAEQVLTELLANTLWNLDVLDADFKLSYRTFDFSSNSVLEAVFSVAETYNAIVHLDTDQRLISMTKPELTGINRGLTVGYGKLLKSMNRETSAEEMVTRLYATGRDGLGIQKVNPTGQNYIENYGYWLYPFERDASRKVTSSSLWMSDSLCHALLDYNALVDANREKFNQYLNRLETYEKELIPLQVDLNKLQNDEAVLEEVTLSQQFADKMFFEKYTHSGTTSRTFQVNADFAYAVMIKLEPATGVNLSVNGAGVSAVSGKWTVLGKYRGTSSIHVSLNGGTANCFIQVNSINLDEYQTSSNEAAIVERYSLDQKKNQISLKELEITSLNGKIGDVKKQITQLQVQLAAENNFTSEQLQELDYFVIEREFNEDTYIDEKDLYDAALEKFKELQIPQLSVDIDVVNFLEIVEEQFNWDKLNLGDFVNVKYDSIGMSVTARISEIQYDYESSSIKLTLSNIKNVNDESTRIEKFLNETKNTSIVVDTNKTKWGKAVVDSSDMSKLFDRFWNKVTNEINMSVNNTVDINNKGITITDPDDPLRFLRLTNGALGLTRSGGLRYETAITADGLIAEMVLGKIILGQRVVIGDTTGVFTIEGSRLMIDDRCGREVVKLGLLSDQPDRFGFYLNRYASSNCNDTTKVNRVSMTADEGFVIERFRNGVADKTFGTSLDGDLFVKAGVDDQVFTIDKKGLALGSSVWERAPFHADYYGNVWMNKLFADAAEIKNSMFKDGEIEGSSLTLRDGTGVMKMFPLKGFWAGAEEFEDAVASIGMDGTAKFKKLKITDNQNTLLIDSEQRKIFMNQWDIVGAGAIDAELIAAKMVTAEDGFISSIVSGKVSTLTRSAVQGWSNYIKIEGKELSFLTSMAQSGTGTHKALSDGRKLYWRNASQSGEMTTDTTSWPVMVYSMTDKTKMKLYFEGDGQAAYPIISMGEGDARAYGKAFITKPNGSLELLYSAQSTGRGRNLKFTDDKVIVESESAPIELSGKEIIFKTEAGSTIHMKSDGDIEIKANRNVKLNGQRIDLN</sequence>
<dbReference type="EMBL" id="FMVM01000008">
    <property type="protein sequence ID" value="SCY71893.1"/>
    <property type="molecule type" value="Genomic_DNA"/>
</dbReference>
<feature type="domain" description="Tail spike" evidence="2">
    <location>
        <begin position="113"/>
        <end position="252"/>
    </location>
</feature>
<reference evidence="5" key="1">
    <citation type="submission" date="2016-10" db="EMBL/GenBank/DDBJ databases">
        <authorList>
            <person name="Varghese N."/>
            <person name="Submissions S."/>
        </authorList>
    </citation>
    <scope>NUCLEOTIDE SEQUENCE [LARGE SCALE GENOMIC DNA]</scope>
    <source>
        <strain evidence="5">BL9</strain>
    </source>
</reference>
<evidence type="ECO:0000259" key="3">
    <source>
        <dbReference type="Pfam" id="PF24049"/>
    </source>
</evidence>
<dbReference type="NCBIfam" id="TIGR01665">
    <property type="entry name" value="put_anti_recept"/>
    <property type="match status" value="2"/>
</dbReference>
<dbReference type="AlphaFoldDB" id="A0A1G5I7A6"/>
<dbReference type="InterPro" id="IPR010572">
    <property type="entry name" value="Tail_dom"/>
</dbReference>
<protein>
    <submittedName>
        <fullName evidence="4">Phage minor structural protein, N-terminal region</fullName>
    </submittedName>
</protein>
<dbReference type="Pfam" id="PF24049">
    <property type="entry name" value="YOMG_N"/>
    <property type="match status" value="1"/>
</dbReference>
<accession>A0A1G5I7A6</accession>
<gene>
    <name evidence="4" type="ORF">SAMN05720606_10881</name>
</gene>
<evidence type="ECO:0000313" key="5">
    <source>
        <dbReference type="Proteomes" id="UP000198538"/>
    </source>
</evidence>
<keyword evidence="5" id="KW-1185">Reference proteome</keyword>
<keyword evidence="1" id="KW-0175">Coiled coil</keyword>
<evidence type="ECO:0000256" key="1">
    <source>
        <dbReference type="SAM" id="Coils"/>
    </source>
</evidence>
<evidence type="ECO:0000313" key="4">
    <source>
        <dbReference type="EMBL" id="SCY71893.1"/>
    </source>
</evidence>
<organism evidence="4 5">
    <name type="scientific">Paenibacillus polysaccharolyticus</name>
    <dbReference type="NCBI Taxonomy" id="582692"/>
    <lineage>
        <taxon>Bacteria</taxon>
        <taxon>Bacillati</taxon>
        <taxon>Bacillota</taxon>
        <taxon>Bacilli</taxon>
        <taxon>Bacillales</taxon>
        <taxon>Paenibacillaceae</taxon>
        <taxon>Paenibacillus</taxon>
    </lineage>
</organism>
<dbReference type="RefSeq" id="WP_167375719.1">
    <property type="nucleotide sequence ID" value="NZ_FMVM01000008.1"/>
</dbReference>
<dbReference type="InterPro" id="IPR007119">
    <property type="entry name" value="Phage_tail_spike_N"/>
</dbReference>
<dbReference type="Proteomes" id="UP000198538">
    <property type="component" value="Unassembled WGS sequence"/>
</dbReference>
<dbReference type="STRING" id="582692.SAMN05720606_10881"/>
<proteinExistence type="predicted"/>